<evidence type="ECO:0000256" key="3">
    <source>
        <dbReference type="SAM" id="SignalP"/>
    </source>
</evidence>
<keyword evidence="3" id="KW-0732">Signal</keyword>
<feature type="chain" id="PRO_5045121135" description="Peptidase A1 domain-containing protein" evidence="3">
    <location>
        <begin position="19"/>
        <end position="158"/>
    </location>
</feature>
<evidence type="ECO:0000256" key="2">
    <source>
        <dbReference type="ARBA" id="ARBA00023157"/>
    </source>
</evidence>
<sequence length="158" mass="18062">MNKLFTMLRLFLLSLCCAIVVVNCNIVRVPLQRFKSARRTLQEVGTSIEQVKIRYGYGGPAPEPLSNYLDVNNYQPYQPTIRQAQYYGAIAIGNPPQKFKVVFDTGSSNLWVPSKKCHYTNIACRKYGFLFITCLKYSITNMILLSHLVTRKMVQISL</sequence>
<evidence type="ECO:0000256" key="1">
    <source>
        <dbReference type="ARBA" id="ARBA00007447"/>
    </source>
</evidence>
<name>A0ABQ9JW12_9CUCU</name>
<dbReference type="InterPro" id="IPR001461">
    <property type="entry name" value="Aspartic_peptidase_A1"/>
</dbReference>
<reference evidence="5" key="1">
    <citation type="journal article" date="2023" name="Insect Mol. Biol.">
        <title>Genome sequencing provides insights into the evolution of gene families encoding plant cell wall-degrading enzymes in longhorned beetles.</title>
        <authorList>
            <person name="Shin N.R."/>
            <person name="Okamura Y."/>
            <person name="Kirsch R."/>
            <person name="Pauchet Y."/>
        </authorList>
    </citation>
    <scope>NUCLEOTIDE SEQUENCE</scope>
    <source>
        <strain evidence="5">MMC_N1</strain>
    </source>
</reference>
<dbReference type="Pfam" id="PF00026">
    <property type="entry name" value="Asp"/>
    <property type="match status" value="1"/>
</dbReference>
<organism evidence="5 6">
    <name type="scientific">Molorchus minor</name>
    <dbReference type="NCBI Taxonomy" id="1323400"/>
    <lineage>
        <taxon>Eukaryota</taxon>
        <taxon>Metazoa</taxon>
        <taxon>Ecdysozoa</taxon>
        <taxon>Arthropoda</taxon>
        <taxon>Hexapoda</taxon>
        <taxon>Insecta</taxon>
        <taxon>Pterygota</taxon>
        <taxon>Neoptera</taxon>
        <taxon>Endopterygota</taxon>
        <taxon>Coleoptera</taxon>
        <taxon>Polyphaga</taxon>
        <taxon>Cucujiformia</taxon>
        <taxon>Chrysomeloidea</taxon>
        <taxon>Cerambycidae</taxon>
        <taxon>Lamiinae</taxon>
        <taxon>Monochamini</taxon>
        <taxon>Molorchus</taxon>
    </lineage>
</organism>
<protein>
    <recommendedName>
        <fullName evidence="4">Peptidase A1 domain-containing protein</fullName>
    </recommendedName>
</protein>
<keyword evidence="6" id="KW-1185">Reference proteome</keyword>
<feature type="signal peptide" evidence="3">
    <location>
        <begin position="1"/>
        <end position="18"/>
    </location>
</feature>
<comment type="similarity">
    <text evidence="1">Belongs to the peptidase A1 family.</text>
</comment>
<gene>
    <name evidence="5" type="ORF">NQ317_007235</name>
</gene>
<dbReference type="PANTHER" id="PTHR47966">
    <property type="entry name" value="BETA-SITE APP-CLEAVING ENZYME, ISOFORM A-RELATED"/>
    <property type="match status" value="1"/>
</dbReference>
<dbReference type="InterPro" id="IPR001969">
    <property type="entry name" value="Aspartic_peptidase_AS"/>
</dbReference>
<evidence type="ECO:0000313" key="5">
    <source>
        <dbReference type="EMBL" id="KAJ8982264.1"/>
    </source>
</evidence>
<dbReference type="InterPro" id="IPR021109">
    <property type="entry name" value="Peptidase_aspartic_dom_sf"/>
</dbReference>
<dbReference type="EMBL" id="JAPWTJ010000137">
    <property type="protein sequence ID" value="KAJ8982264.1"/>
    <property type="molecule type" value="Genomic_DNA"/>
</dbReference>
<dbReference type="Proteomes" id="UP001162164">
    <property type="component" value="Unassembled WGS sequence"/>
</dbReference>
<feature type="domain" description="Peptidase A1" evidence="4">
    <location>
        <begin position="86"/>
        <end position="158"/>
    </location>
</feature>
<dbReference type="Pfam" id="PF07966">
    <property type="entry name" value="A1_Propeptide"/>
    <property type="match status" value="1"/>
</dbReference>
<accession>A0ABQ9JW12</accession>
<proteinExistence type="inferred from homology"/>
<dbReference type="InterPro" id="IPR012848">
    <property type="entry name" value="Aspartic_peptidase_N"/>
</dbReference>
<dbReference type="PROSITE" id="PS00141">
    <property type="entry name" value="ASP_PROTEASE"/>
    <property type="match status" value="1"/>
</dbReference>
<dbReference type="PANTHER" id="PTHR47966:SF51">
    <property type="entry name" value="BETA-SITE APP-CLEAVING ENZYME, ISOFORM A-RELATED"/>
    <property type="match status" value="1"/>
</dbReference>
<evidence type="ECO:0000259" key="4">
    <source>
        <dbReference type="PROSITE" id="PS51767"/>
    </source>
</evidence>
<comment type="caution">
    <text evidence="5">The sequence shown here is derived from an EMBL/GenBank/DDBJ whole genome shotgun (WGS) entry which is preliminary data.</text>
</comment>
<dbReference type="InterPro" id="IPR033121">
    <property type="entry name" value="PEPTIDASE_A1"/>
</dbReference>
<keyword evidence="2" id="KW-1015">Disulfide bond</keyword>
<dbReference type="PROSITE" id="PS51767">
    <property type="entry name" value="PEPTIDASE_A1"/>
    <property type="match status" value="1"/>
</dbReference>
<dbReference type="SUPFAM" id="SSF50630">
    <property type="entry name" value="Acid proteases"/>
    <property type="match status" value="1"/>
</dbReference>
<evidence type="ECO:0000313" key="6">
    <source>
        <dbReference type="Proteomes" id="UP001162164"/>
    </source>
</evidence>
<dbReference type="Gene3D" id="2.40.70.10">
    <property type="entry name" value="Acid Proteases"/>
    <property type="match status" value="1"/>
</dbReference>